<dbReference type="OrthoDB" id="3542608at2"/>
<dbReference type="KEGG" id="spad:DVK44_17615"/>
<gene>
    <name evidence="2" type="ORF">DVK44_17615</name>
</gene>
<dbReference type="PROSITE" id="PS50943">
    <property type="entry name" value="HTH_CROC1"/>
    <property type="match status" value="1"/>
</dbReference>
<dbReference type="GO" id="GO:0003677">
    <property type="term" value="F:DNA binding"/>
    <property type="evidence" value="ECO:0007669"/>
    <property type="project" value="InterPro"/>
</dbReference>
<keyword evidence="3" id="KW-1185">Reference proteome</keyword>
<sequence>MRHRGPEVVGTLEGVLQPVRRAAGLPEAVGGRRRVKGLRREEVALLASISTDYYTRLEQGRRQASAPVLDTLARVLHLDEEERTYMLELAGKSAARPRRQAAQTVRPQLRRLLGELTTSSALVLGRRMDILAWNPMAAALITDFSVIPEKHRNYAWLLFRDPATRKLHTNWADIARSCVAMLRREAGRAPGDQRMARLVGELSMADDDFRRWWGEHHIAGRTRGNKALHHPVAGDLTLDWDALSCAGDPEQQLVIWTAEPGTPSHDALRLLASWTASAHHHPAADRPVR</sequence>
<dbReference type="Proteomes" id="UP000253868">
    <property type="component" value="Chromosome"/>
</dbReference>
<name>A0A345I163_9ACTN</name>
<dbReference type="SUPFAM" id="SSF47413">
    <property type="entry name" value="lambda repressor-like DNA-binding domains"/>
    <property type="match status" value="1"/>
</dbReference>
<dbReference type="InterPro" id="IPR010982">
    <property type="entry name" value="Lambda_DNA-bd_dom_sf"/>
</dbReference>
<dbReference type="Pfam" id="PF17765">
    <property type="entry name" value="MLTR_LBD"/>
    <property type="match status" value="1"/>
</dbReference>
<dbReference type="AlphaFoldDB" id="A0A345I163"/>
<dbReference type="InterPro" id="IPR001387">
    <property type="entry name" value="Cro/C1-type_HTH"/>
</dbReference>
<accession>A0A345I163</accession>
<dbReference type="SMART" id="SM00530">
    <property type="entry name" value="HTH_XRE"/>
    <property type="match status" value="1"/>
</dbReference>
<dbReference type="Gene3D" id="1.10.260.40">
    <property type="entry name" value="lambda repressor-like DNA-binding domains"/>
    <property type="match status" value="1"/>
</dbReference>
<organism evidence="2 3">
    <name type="scientific">Streptomyces paludis</name>
    <dbReference type="NCBI Taxonomy" id="2282738"/>
    <lineage>
        <taxon>Bacteria</taxon>
        <taxon>Bacillati</taxon>
        <taxon>Actinomycetota</taxon>
        <taxon>Actinomycetes</taxon>
        <taxon>Kitasatosporales</taxon>
        <taxon>Streptomycetaceae</taxon>
        <taxon>Streptomyces</taxon>
    </lineage>
</organism>
<reference evidence="3" key="1">
    <citation type="submission" date="2018-07" db="EMBL/GenBank/DDBJ databases">
        <authorList>
            <person name="Zhao J."/>
        </authorList>
    </citation>
    <scope>NUCLEOTIDE SEQUENCE [LARGE SCALE GENOMIC DNA]</scope>
    <source>
        <strain evidence="3">GSSD-12</strain>
    </source>
</reference>
<evidence type="ECO:0000313" key="2">
    <source>
        <dbReference type="EMBL" id="AXG82687.1"/>
    </source>
</evidence>
<dbReference type="PANTHER" id="PTHR35010:SF2">
    <property type="entry name" value="BLL4672 PROTEIN"/>
    <property type="match status" value="1"/>
</dbReference>
<evidence type="ECO:0000259" key="1">
    <source>
        <dbReference type="PROSITE" id="PS50943"/>
    </source>
</evidence>
<evidence type="ECO:0000313" key="3">
    <source>
        <dbReference type="Proteomes" id="UP000253868"/>
    </source>
</evidence>
<protein>
    <submittedName>
        <fullName evidence="2">XRE family transcriptional regulator</fullName>
    </submittedName>
</protein>
<dbReference type="CDD" id="cd00093">
    <property type="entry name" value="HTH_XRE"/>
    <property type="match status" value="1"/>
</dbReference>
<dbReference type="Gene3D" id="3.30.450.180">
    <property type="match status" value="1"/>
</dbReference>
<feature type="domain" description="HTH cro/C1-type" evidence="1">
    <location>
        <begin position="33"/>
        <end position="83"/>
    </location>
</feature>
<dbReference type="PANTHER" id="PTHR35010">
    <property type="entry name" value="BLL4672 PROTEIN-RELATED"/>
    <property type="match status" value="1"/>
</dbReference>
<dbReference type="EMBL" id="CP031194">
    <property type="protein sequence ID" value="AXG82687.1"/>
    <property type="molecule type" value="Genomic_DNA"/>
</dbReference>
<dbReference type="Pfam" id="PF13560">
    <property type="entry name" value="HTH_31"/>
    <property type="match status" value="1"/>
</dbReference>
<dbReference type="InterPro" id="IPR041413">
    <property type="entry name" value="MLTR_LBD"/>
</dbReference>
<proteinExistence type="predicted"/>